<name>A0A1Y6BE68_9NEIS</name>
<keyword evidence="1" id="KW-0472">Membrane</keyword>
<keyword evidence="1" id="KW-1133">Transmembrane helix</keyword>
<dbReference type="STRING" id="1123014.SAMN02745746_00618"/>
<reference evidence="3" key="1">
    <citation type="submission" date="2017-04" db="EMBL/GenBank/DDBJ databases">
        <authorList>
            <person name="Varghese N."/>
            <person name="Submissions S."/>
        </authorList>
    </citation>
    <scope>NUCLEOTIDE SEQUENCE [LARGE SCALE GENOMIC DNA]</scope>
    <source>
        <strain evidence="3">DSM 22618</strain>
    </source>
</reference>
<keyword evidence="3" id="KW-1185">Reference proteome</keyword>
<dbReference type="InterPro" id="IPR021279">
    <property type="entry name" value="DUF2721"/>
</dbReference>
<keyword evidence="1" id="KW-0812">Transmembrane</keyword>
<sequence length="136" mass="15271">MNTPLSLTTPALLFPAISLLLLAYTNRFLGLASIIRHLFNDYQDNPEDKIIQQIGNLRSRINLIKWMQFLGVGSLFLCVVTMLQIYVQMAISAQYTFGVSLLLMMASLALSLVELRKSSDALNILLSDLEEKHGRV</sequence>
<dbReference type="AlphaFoldDB" id="A0A1Y6BE68"/>
<dbReference type="Proteomes" id="UP000192920">
    <property type="component" value="Unassembled WGS sequence"/>
</dbReference>
<dbReference type="RefSeq" id="WP_085274971.1">
    <property type="nucleotide sequence ID" value="NZ_FXAG01000002.1"/>
</dbReference>
<dbReference type="EMBL" id="FXAG01000002">
    <property type="protein sequence ID" value="SME99400.1"/>
    <property type="molecule type" value="Genomic_DNA"/>
</dbReference>
<gene>
    <name evidence="2" type="ORF">SAMN02745746_00618</name>
</gene>
<feature type="transmembrane region" description="Helical" evidence="1">
    <location>
        <begin position="12"/>
        <end position="29"/>
    </location>
</feature>
<protein>
    <recommendedName>
        <fullName evidence="4">II family cellulose-binding protein</fullName>
    </recommendedName>
</protein>
<evidence type="ECO:0000313" key="3">
    <source>
        <dbReference type="Proteomes" id="UP000192920"/>
    </source>
</evidence>
<proteinExistence type="predicted"/>
<evidence type="ECO:0000256" key="1">
    <source>
        <dbReference type="SAM" id="Phobius"/>
    </source>
</evidence>
<feature type="transmembrane region" description="Helical" evidence="1">
    <location>
        <begin position="93"/>
        <end position="113"/>
    </location>
</feature>
<dbReference type="Pfam" id="PF11026">
    <property type="entry name" value="DUF2721"/>
    <property type="match status" value="1"/>
</dbReference>
<evidence type="ECO:0000313" key="2">
    <source>
        <dbReference type="EMBL" id="SME99400.1"/>
    </source>
</evidence>
<feature type="transmembrane region" description="Helical" evidence="1">
    <location>
        <begin position="66"/>
        <end position="87"/>
    </location>
</feature>
<accession>A0A1Y6BE68</accession>
<organism evidence="2 3">
    <name type="scientific">Pseudogulbenkiania subflava DSM 22618</name>
    <dbReference type="NCBI Taxonomy" id="1123014"/>
    <lineage>
        <taxon>Bacteria</taxon>
        <taxon>Pseudomonadati</taxon>
        <taxon>Pseudomonadota</taxon>
        <taxon>Betaproteobacteria</taxon>
        <taxon>Neisseriales</taxon>
        <taxon>Chromobacteriaceae</taxon>
        <taxon>Pseudogulbenkiania</taxon>
    </lineage>
</organism>
<evidence type="ECO:0008006" key="4">
    <source>
        <dbReference type="Google" id="ProtNLM"/>
    </source>
</evidence>